<dbReference type="Pfam" id="PF00180">
    <property type="entry name" value="Iso_dh"/>
    <property type="match status" value="1"/>
</dbReference>
<comment type="catalytic activity">
    <reaction evidence="14">
        <text>(2R,3S)-3-isopropylmalate + NAD(+) = 4-methyl-2-oxopentanoate + CO2 + NADH</text>
        <dbReference type="Rhea" id="RHEA:32271"/>
        <dbReference type="ChEBI" id="CHEBI:16526"/>
        <dbReference type="ChEBI" id="CHEBI:17865"/>
        <dbReference type="ChEBI" id="CHEBI:35121"/>
        <dbReference type="ChEBI" id="CHEBI:57540"/>
        <dbReference type="ChEBI" id="CHEBI:57945"/>
        <dbReference type="EC" id="1.1.1.85"/>
    </reaction>
</comment>
<evidence type="ECO:0000256" key="8">
    <source>
        <dbReference type="ARBA" id="ARBA00022842"/>
    </source>
</evidence>
<gene>
    <name evidence="16" type="ORF">AB1Y20_018906</name>
</gene>
<keyword evidence="8" id="KW-0460">Magnesium</keyword>
<name>A0AB34JRQ3_PRYPA</name>
<evidence type="ECO:0000256" key="3">
    <source>
        <dbReference type="ARBA" id="ARBA00011738"/>
    </source>
</evidence>
<comment type="subunit">
    <text evidence="3 14">Homodimer.</text>
</comment>
<evidence type="ECO:0000256" key="5">
    <source>
        <dbReference type="ARBA" id="ARBA00022430"/>
    </source>
</evidence>
<keyword evidence="12 14" id="KW-0100">Branched-chain amino acid biosynthesis</keyword>
<accession>A0AB34JRQ3</accession>
<dbReference type="NCBIfam" id="TIGR00169">
    <property type="entry name" value="leuB"/>
    <property type="match status" value="1"/>
</dbReference>
<evidence type="ECO:0000256" key="11">
    <source>
        <dbReference type="ARBA" id="ARBA00023211"/>
    </source>
</evidence>
<dbReference type="EC" id="1.1.1.85" evidence="4 14"/>
<evidence type="ECO:0000256" key="9">
    <source>
        <dbReference type="ARBA" id="ARBA00023002"/>
    </source>
</evidence>
<dbReference type="AlphaFoldDB" id="A0AB34JRQ3"/>
<dbReference type="PANTHER" id="PTHR42979:SF1">
    <property type="entry name" value="3-ISOPROPYLMALATE DEHYDROGENASE"/>
    <property type="match status" value="1"/>
</dbReference>
<evidence type="ECO:0000256" key="6">
    <source>
        <dbReference type="ARBA" id="ARBA00022605"/>
    </source>
</evidence>
<keyword evidence="11" id="KW-0464">Manganese</keyword>
<dbReference type="SUPFAM" id="SSF53659">
    <property type="entry name" value="Isocitrate/Isopropylmalate dehydrogenase-like"/>
    <property type="match status" value="1"/>
</dbReference>
<organism evidence="16 17">
    <name type="scientific">Prymnesium parvum</name>
    <name type="common">Toxic golden alga</name>
    <dbReference type="NCBI Taxonomy" id="97485"/>
    <lineage>
        <taxon>Eukaryota</taxon>
        <taxon>Haptista</taxon>
        <taxon>Haptophyta</taxon>
        <taxon>Prymnesiophyceae</taxon>
        <taxon>Prymnesiales</taxon>
        <taxon>Prymnesiaceae</taxon>
        <taxon>Prymnesium</taxon>
    </lineage>
</organism>
<comment type="cofactor">
    <cofactor evidence="14">
        <name>Mg(2+)</name>
        <dbReference type="ChEBI" id="CHEBI:18420"/>
    </cofactor>
    <cofactor evidence="14">
        <name>Mn(2+)</name>
        <dbReference type="ChEBI" id="CHEBI:29035"/>
    </cofactor>
    <text evidence="14">Binds 1 Mg(2+) or Mn(2+) ion per subunit.</text>
</comment>
<reference evidence="16 17" key="1">
    <citation type="journal article" date="2024" name="Science">
        <title>Giant polyketide synthase enzymes in the biosynthesis of giant marine polyether toxins.</title>
        <authorList>
            <person name="Fallon T.R."/>
            <person name="Shende V.V."/>
            <person name="Wierzbicki I.H."/>
            <person name="Pendleton A.L."/>
            <person name="Watervoot N.F."/>
            <person name="Auber R.P."/>
            <person name="Gonzalez D.J."/>
            <person name="Wisecaver J.H."/>
            <person name="Moore B.S."/>
        </authorList>
    </citation>
    <scope>NUCLEOTIDE SEQUENCE [LARGE SCALE GENOMIC DNA]</scope>
    <source>
        <strain evidence="16 17">12B1</strain>
    </source>
</reference>
<dbReference type="GO" id="GO:0000287">
    <property type="term" value="F:magnesium ion binding"/>
    <property type="evidence" value="ECO:0007669"/>
    <property type="project" value="InterPro"/>
</dbReference>
<dbReference type="PROSITE" id="PS00470">
    <property type="entry name" value="IDH_IMDH"/>
    <property type="match status" value="1"/>
</dbReference>
<proteinExistence type="inferred from homology"/>
<dbReference type="SMART" id="SM01329">
    <property type="entry name" value="Iso_dh"/>
    <property type="match status" value="1"/>
</dbReference>
<sequence>MHASLRRVHALRPFSRAMSAAVGKKKVAVLAGDGIGEEVMKEALKVLARTSELFPEVQTTYQHALIGGAAYDVHGVHFPEETRAICAASDAILFGSIGGPVEEQHLPKWKDAEKNALLGMRKAFDLGVNVRPAKVYPALSHASPLRHDLISGGVDMVIVRELLGGIYFGKHSTDGDSAEDVCTYTVEQIKRPLEFAFEAAKSRRKKLTVVDKANVLDTSRLWRRVALEMHKLHPEVQLDFMYVDNAAMQLIKAPSYFDVICTENMFGDILSDAASVLPGSLGLMPSASLGSQIYLYEPSGGSAPDLQGLNVANPAAQILCTAMMLRYSFGAHSAAAAIETAVDAVLDSGIVTKDVARPGQASVSTSAFGDAVVKALKN</sequence>
<evidence type="ECO:0000313" key="17">
    <source>
        <dbReference type="Proteomes" id="UP001515480"/>
    </source>
</evidence>
<evidence type="ECO:0000313" key="16">
    <source>
        <dbReference type="EMBL" id="KAL1523991.1"/>
    </source>
</evidence>
<dbReference type="PANTHER" id="PTHR42979">
    <property type="entry name" value="3-ISOPROPYLMALATE DEHYDROGENASE"/>
    <property type="match status" value="1"/>
</dbReference>
<dbReference type="FunFam" id="3.40.718.10:FF:000006">
    <property type="entry name" value="3-isopropylmalate dehydrogenase"/>
    <property type="match status" value="1"/>
</dbReference>
<keyword evidence="9 13" id="KW-0560">Oxidoreductase</keyword>
<dbReference type="Proteomes" id="UP001515480">
    <property type="component" value="Unassembled WGS sequence"/>
</dbReference>
<comment type="cofactor">
    <cofactor evidence="1">
        <name>Mn(2+)</name>
        <dbReference type="ChEBI" id="CHEBI:29035"/>
    </cofactor>
</comment>
<evidence type="ECO:0000259" key="15">
    <source>
        <dbReference type="SMART" id="SM01329"/>
    </source>
</evidence>
<evidence type="ECO:0000256" key="1">
    <source>
        <dbReference type="ARBA" id="ARBA00001936"/>
    </source>
</evidence>
<evidence type="ECO:0000256" key="12">
    <source>
        <dbReference type="ARBA" id="ARBA00023304"/>
    </source>
</evidence>
<dbReference type="GO" id="GO:0051287">
    <property type="term" value="F:NAD binding"/>
    <property type="evidence" value="ECO:0007669"/>
    <property type="project" value="InterPro"/>
</dbReference>
<comment type="pathway">
    <text evidence="14">Amino-acid biosynthesis; L-leucine biosynthesis; L-leucine from 3-methyl-2-oxobutanoate: step 3/4.</text>
</comment>
<protein>
    <recommendedName>
        <fullName evidence="4 14">3-isopropylmalate dehydrogenase</fullName>
        <ecNumber evidence="4 14">1.1.1.85</ecNumber>
    </recommendedName>
</protein>
<keyword evidence="6" id="KW-0028">Amino-acid biosynthesis</keyword>
<evidence type="ECO:0000256" key="14">
    <source>
        <dbReference type="RuleBase" id="RU004445"/>
    </source>
</evidence>
<keyword evidence="5 14" id="KW-0432">Leucine biosynthesis</keyword>
<comment type="function">
    <text evidence="14">Catalyzes the oxidation of 3-carboxy-2-hydroxy-4-methylpentanoate (3-isopropylmalate) to 3-carboxy-4-methyl-2-oxopentanoate. The product decarboxylates to 4-methyl-2 oxopentanoate.</text>
</comment>
<evidence type="ECO:0000256" key="7">
    <source>
        <dbReference type="ARBA" id="ARBA00022723"/>
    </source>
</evidence>
<dbReference type="InterPro" id="IPR024084">
    <property type="entry name" value="IsoPropMal-DH-like_dom"/>
</dbReference>
<keyword evidence="17" id="KW-1185">Reference proteome</keyword>
<dbReference type="EMBL" id="JBGBPQ010000005">
    <property type="protein sequence ID" value="KAL1523991.1"/>
    <property type="molecule type" value="Genomic_DNA"/>
</dbReference>
<dbReference type="InterPro" id="IPR019818">
    <property type="entry name" value="IsoCit/isopropylmalate_DH_CS"/>
</dbReference>
<feature type="domain" description="Isopropylmalate dehydrogenase-like" evidence="15">
    <location>
        <begin position="26"/>
        <end position="372"/>
    </location>
</feature>
<dbReference type="Gene3D" id="3.40.718.10">
    <property type="entry name" value="Isopropylmalate Dehydrogenase"/>
    <property type="match status" value="1"/>
</dbReference>
<evidence type="ECO:0000256" key="13">
    <source>
        <dbReference type="RuleBase" id="RU004443"/>
    </source>
</evidence>
<dbReference type="InterPro" id="IPR004429">
    <property type="entry name" value="Isopropylmalate_DH"/>
</dbReference>
<keyword evidence="10 14" id="KW-0520">NAD</keyword>
<dbReference type="GO" id="GO:0003862">
    <property type="term" value="F:3-isopropylmalate dehydrogenase activity"/>
    <property type="evidence" value="ECO:0007669"/>
    <property type="project" value="UniProtKB-EC"/>
</dbReference>
<comment type="caution">
    <text evidence="16">The sequence shown here is derived from an EMBL/GenBank/DDBJ whole genome shotgun (WGS) entry which is preliminary data.</text>
</comment>
<evidence type="ECO:0000256" key="10">
    <source>
        <dbReference type="ARBA" id="ARBA00023027"/>
    </source>
</evidence>
<dbReference type="GO" id="GO:0009098">
    <property type="term" value="P:L-leucine biosynthetic process"/>
    <property type="evidence" value="ECO:0007669"/>
    <property type="project" value="UniProtKB-KW"/>
</dbReference>
<evidence type="ECO:0000256" key="4">
    <source>
        <dbReference type="ARBA" id="ARBA00013101"/>
    </source>
</evidence>
<comment type="similarity">
    <text evidence="2 13">Belongs to the isocitrate and isopropylmalate dehydrogenases family.</text>
</comment>
<evidence type="ECO:0000256" key="2">
    <source>
        <dbReference type="ARBA" id="ARBA00007769"/>
    </source>
</evidence>
<keyword evidence="7 14" id="KW-0479">Metal-binding</keyword>
<dbReference type="GO" id="GO:0005829">
    <property type="term" value="C:cytosol"/>
    <property type="evidence" value="ECO:0007669"/>
    <property type="project" value="TreeGrafter"/>
</dbReference>